<name>A0A183IKZ3_9BILA</name>
<feature type="region of interest" description="Disordered" evidence="1">
    <location>
        <begin position="35"/>
        <end position="109"/>
    </location>
</feature>
<protein>
    <submittedName>
        <fullName evidence="5">Secreted protein</fullName>
    </submittedName>
</protein>
<sequence>MTDHQNTTYKQEDFGPSSFVVVVVIAAIVSCSAPSLPRATVRSGDSGTCRQGEFALADDDDDDGLSRDGDTSTDGRTIDGRRHAHPPSVIPGEPQSAPPQHHSLNLTVR</sequence>
<dbReference type="WBParaSite" id="SBAD_0000447301-mRNA-1">
    <property type="protein sequence ID" value="SBAD_0000447301-mRNA-1"/>
    <property type="gene ID" value="SBAD_0000447301"/>
</dbReference>
<keyword evidence="2" id="KW-1133">Transmembrane helix</keyword>
<dbReference type="EMBL" id="UZAM01008233">
    <property type="protein sequence ID" value="VDP03914.1"/>
    <property type="molecule type" value="Genomic_DNA"/>
</dbReference>
<reference evidence="5" key="1">
    <citation type="submission" date="2016-06" db="UniProtKB">
        <authorList>
            <consortium name="WormBaseParasite"/>
        </authorList>
    </citation>
    <scope>IDENTIFICATION</scope>
</reference>
<feature type="transmembrane region" description="Helical" evidence="2">
    <location>
        <begin position="14"/>
        <end position="33"/>
    </location>
</feature>
<dbReference type="AlphaFoldDB" id="A0A183IKZ3"/>
<gene>
    <name evidence="3" type="ORF">SBAD_LOCUS4289</name>
</gene>
<organism evidence="5">
    <name type="scientific">Soboliphyme baturini</name>
    <dbReference type="NCBI Taxonomy" id="241478"/>
    <lineage>
        <taxon>Eukaryota</taxon>
        <taxon>Metazoa</taxon>
        <taxon>Ecdysozoa</taxon>
        <taxon>Nematoda</taxon>
        <taxon>Enoplea</taxon>
        <taxon>Dorylaimia</taxon>
        <taxon>Dioctophymatida</taxon>
        <taxon>Dioctophymatoidea</taxon>
        <taxon>Soboliphymatidae</taxon>
        <taxon>Soboliphyme</taxon>
    </lineage>
</organism>
<keyword evidence="2" id="KW-0472">Membrane</keyword>
<evidence type="ECO:0000313" key="3">
    <source>
        <dbReference type="EMBL" id="VDP03914.1"/>
    </source>
</evidence>
<dbReference type="Proteomes" id="UP000270296">
    <property type="component" value="Unassembled WGS sequence"/>
</dbReference>
<evidence type="ECO:0000313" key="5">
    <source>
        <dbReference type="WBParaSite" id="SBAD_0000447301-mRNA-1"/>
    </source>
</evidence>
<evidence type="ECO:0000256" key="2">
    <source>
        <dbReference type="SAM" id="Phobius"/>
    </source>
</evidence>
<keyword evidence="2" id="KW-0812">Transmembrane</keyword>
<evidence type="ECO:0000313" key="4">
    <source>
        <dbReference type="Proteomes" id="UP000270296"/>
    </source>
</evidence>
<proteinExistence type="predicted"/>
<keyword evidence="4" id="KW-1185">Reference proteome</keyword>
<reference evidence="3 4" key="2">
    <citation type="submission" date="2018-11" db="EMBL/GenBank/DDBJ databases">
        <authorList>
            <consortium name="Pathogen Informatics"/>
        </authorList>
    </citation>
    <scope>NUCLEOTIDE SEQUENCE [LARGE SCALE GENOMIC DNA]</scope>
</reference>
<evidence type="ECO:0000256" key="1">
    <source>
        <dbReference type="SAM" id="MobiDB-lite"/>
    </source>
</evidence>
<accession>A0A183IKZ3</accession>